<evidence type="ECO:0000313" key="3">
    <source>
        <dbReference type="Proteomes" id="UP000218334"/>
    </source>
</evidence>
<dbReference type="Gene3D" id="1.25.40.510">
    <property type="entry name" value="GLE1-like"/>
    <property type="match status" value="1"/>
</dbReference>
<reference evidence="3" key="1">
    <citation type="journal article" date="2017" name="Nat. Ecol. Evol.">
        <title>Genome expansion and lineage-specific genetic innovations in the forest pathogenic fungi Armillaria.</title>
        <authorList>
            <person name="Sipos G."/>
            <person name="Prasanna A.N."/>
            <person name="Walter M.C."/>
            <person name="O'Connor E."/>
            <person name="Balint B."/>
            <person name="Krizsan K."/>
            <person name="Kiss B."/>
            <person name="Hess J."/>
            <person name="Varga T."/>
            <person name="Slot J."/>
            <person name="Riley R."/>
            <person name="Boka B."/>
            <person name="Rigling D."/>
            <person name="Barry K."/>
            <person name="Lee J."/>
            <person name="Mihaltcheva S."/>
            <person name="LaButti K."/>
            <person name="Lipzen A."/>
            <person name="Waldron R."/>
            <person name="Moloney N.M."/>
            <person name="Sperisen C."/>
            <person name="Kredics L."/>
            <person name="Vagvoelgyi C."/>
            <person name="Patrignani A."/>
            <person name="Fitzpatrick D."/>
            <person name="Nagy I."/>
            <person name="Doyle S."/>
            <person name="Anderson J.B."/>
            <person name="Grigoriev I.V."/>
            <person name="Gueldener U."/>
            <person name="Muensterkoetter M."/>
            <person name="Nagy L.G."/>
        </authorList>
    </citation>
    <scope>NUCLEOTIDE SEQUENCE [LARGE SCALE GENOMIC DNA]</scope>
    <source>
        <strain evidence="3">28-4</strain>
    </source>
</reference>
<dbReference type="EMBL" id="KZ293502">
    <property type="protein sequence ID" value="PBK59552.1"/>
    <property type="molecule type" value="Genomic_DNA"/>
</dbReference>
<dbReference type="GO" id="GO:0005643">
    <property type="term" value="C:nuclear pore"/>
    <property type="evidence" value="ECO:0007669"/>
    <property type="project" value="InterPro"/>
</dbReference>
<feature type="region of interest" description="Disordered" evidence="1">
    <location>
        <begin position="199"/>
        <end position="263"/>
    </location>
</feature>
<feature type="compositionally biased region" description="Basic and acidic residues" evidence="1">
    <location>
        <begin position="199"/>
        <end position="257"/>
    </location>
</feature>
<evidence type="ECO:0000256" key="1">
    <source>
        <dbReference type="SAM" id="MobiDB-lite"/>
    </source>
</evidence>
<proteinExistence type="predicted"/>
<sequence>MRFGDPSFPVSLSSEVKVCAFVHITQLLKNRTRSSSSTFGLHHVVDDVYEDDGTDEISLISSSEEDPEPSTSSSSSKVLSESEQRQMEEVVASIRSRARHNDPYENWERNVRQESFRITWKNPLPSRSFKFMTLKTMLSDDKWNCLKRNMQKNSAPLTRNCPNGDAAIALDAGKVKKQMEEEQRIHDGEQKKVREAELKRRVEDEKKRAEEEKKRQEVEAEKREKEKVEQKESEETERVEAEKKATQEKLEAQKGTREQLGMSTADRDWREALETEVLSVAKNKHGISAEDLGYLPRRQITPKMGQSTHDEATINRISTQLVQILLPPQGHHPVIYATILSTLAKAAETEVTAEKKSVYPLSKVAFNLLETLEGFG</sequence>
<feature type="compositionally biased region" description="Low complexity" evidence="1">
    <location>
        <begin position="69"/>
        <end position="79"/>
    </location>
</feature>
<keyword evidence="3" id="KW-1185">Reference proteome</keyword>
<dbReference type="InterPro" id="IPR038506">
    <property type="entry name" value="GLE1-like_sf"/>
</dbReference>
<dbReference type="Proteomes" id="UP000218334">
    <property type="component" value="Unassembled WGS sequence"/>
</dbReference>
<dbReference type="GO" id="GO:0016973">
    <property type="term" value="P:poly(A)+ mRNA export from nucleus"/>
    <property type="evidence" value="ECO:0007669"/>
    <property type="project" value="InterPro"/>
</dbReference>
<protein>
    <submittedName>
        <fullName evidence="2">Uncharacterized protein</fullName>
    </submittedName>
</protein>
<feature type="region of interest" description="Disordered" evidence="1">
    <location>
        <begin position="60"/>
        <end position="90"/>
    </location>
</feature>
<organism evidence="2 3">
    <name type="scientific">Armillaria solidipes</name>
    <dbReference type="NCBI Taxonomy" id="1076256"/>
    <lineage>
        <taxon>Eukaryota</taxon>
        <taxon>Fungi</taxon>
        <taxon>Dikarya</taxon>
        <taxon>Basidiomycota</taxon>
        <taxon>Agaricomycotina</taxon>
        <taxon>Agaricomycetes</taxon>
        <taxon>Agaricomycetidae</taxon>
        <taxon>Agaricales</taxon>
        <taxon>Marasmiineae</taxon>
        <taxon>Physalacriaceae</taxon>
        <taxon>Armillaria</taxon>
    </lineage>
</organism>
<name>A0A2H3AXH3_9AGAR</name>
<gene>
    <name evidence="2" type="ORF">ARMSODRAFT_1027314</name>
</gene>
<accession>A0A2H3AXH3</accession>
<evidence type="ECO:0000313" key="2">
    <source>
        <dbReference type="EMBL" id="PBK59552.1"/>
    </source>
</evidence>
<dbReference type="InterPro" id="IPR012476">
    <property type="entry name" value="GLE1"/>
</dbReference>
<dbReference type="Pfam" id="PF07817">
    <property type="entry name" value="GLE1"/>
    <property type="match status" value="1"/>
</dbReference>
<dbReference type="AlphaFoldDB" id="A0A2H3AXH3"/>
<dbReference type="STRING" id="1076256.A0A2H3AXH3"/>